<dbReference type="PROSITE" id="PS50830">
    <property type="entry name" value="TNASE_3"/>
    <property type="match status" value="1"/>
</dbReference>
<reference evidence="4" key="1">
    <citation type="submission" date="2020-02" db="EMBL/GenBank/DDBJ databases">
        <authorList>
            <person name="Meier V. D."/>
        </authorList>
    </citation>
    <scope>NUCLEOTIDE SEQUENCE</scope>
    <source>
        <strain evidence="4">AVDCRST_MAG90</strain>
    </source>
</reference>
<keyword evidence="2" id="KW-1133">Transmembrane helix</keyword>
<organism evidence="4">
    <name type="scientific">uncultured Microvirga sp</name>
    <dbReference type="NCBI Taxonomy" id="412392"/>
    <lineage>
        <taxon>Bacteria</taxon>
        <taxon>Pseudomonadati</taxon>
        <taxon>Pseudomonadota</taxon>
        <taxon>Alphaproteobacteria</taxon>
        <taxon>Hyphomicrobiales</taxon>
        <taxon>Methylobacteriaceae</taxon>
        <taxon>Microvirga</taxon>
        <taxon>environmental samples</taxon>
    </lineage>
</organism>
<evidence type="ECO:0000256" key="1">
    <source>
        <dbReference type="SAM" id="MobiDB-lite"/>
    </source>
</evidence>
<gene>
    <name evidence="4" type="ORF">AVDCRST_MAG90-2498</name>
</gene>
<proteinExistence type="predicted"/>
<evidence type="ECO:0000313" key="4">
    <source>
        <dbReference type="EMBL" id="CAA9352334.1"/>
    </source>
</evidence>
<keyword evidence="2" id="KW-0472">Membrane</keyword>
<feature type="region of interest" description="Disordered" evidence="1">
    <location>
        <begin position="163"/>
        <end position="182"/>
    </location>
</feature>
<dbReference type="Gene3D" id="2.40.50.90">
    <property type="match status" value="1"/>
</dbReference>
<feature type="domain" description="TNase-like" evidence="3">
    <location>
        <begin position="54"/>
        <end position="165"/>
    </location>
</feature>
<keyword evidence="2" id="KW-0812">Transmembrane</keyword>
<dbReference type="AlphaFoldDB" id="A0A6J4M7V6"/>
<dbReference type="PANTHER" id="PTHR12302:SF26">
    <property type="entry name" value="BLR1266 PROTEIN"/>
    <property type="match status" value="1"/>
</dbReference>
<dbReference type="PANTHER" id="PTHR12302">
    <property type="entry name" value="EBNA2 BINDING PROTEIN P100"/>
    <property type="match status" value="1"/>
</dbReference>
<dbReference type="Pfam" id="PF00565">
    <property type="entry name" value="SNase"/>
    <property type="match status" value="1"/>
</dbReference>
<dbReference type="SMART" id="SM00318">
    <property type="entry name" value="SNc"/>
    <property type="match status" value="1"/>
</dbReference>
<evidence type="ECO:0000256" key="2">
    <source>
        <dbReference type="SAM" id="Phobius"/>
    </source>
</evidence>
<feature type="transmembrane region" description="Helical" evidence="2">
    <location>
        <begin position="23"/>
        <end position="41"/>
    </location>
</feature>
<accession>A0A6J4M7V6</accession>
<dbReference type="EMBL" id="CADCUC010000506">
    <property type="protein sequence ID" value="CAA9352334.1"/>
    <property type="molecule type" value="Genomic_DNA"/>
</dbReference>
<sequence length="182" mass="20069">MIRFTAWRGPEPREGRGLRWGDAIRAGVVLCALVAIALYVIERRGSTVSGFATVTDGDSLRIDGVAIRIEGIDTPELQQSCEAKGQSYRCGEAARRELARLIDGADVTCQVVGQDRYRRSLARCEAGSDDLGAALVRRGFAVAYGKTYAREEAQARRQRAGLWAGQFQPPAEWRRDHRPPPP</sequence>
<dbReference type="InterPro" id="IPR035437">
    <property type="entry name" value="SNase_OB-fold_sf"/>
</dbReference>
<name>A0A6J4M7V6_9HYPH</name>
<dbReference type="SUPFAM" id="SSF50199">
    <property type="entry name" value="Staphylococcal nuclease"/>
    <property type="match status" value="1"/>
</dbReference>
<dbReference type="InterPro" id="IPR016071">
    <property type="entry name" value="Staphylococal_nuclease_OB-fold"/>
</dbReference>
<evidence type="ECO:0000259" key="3">
    <source>
        <dbReference type="PROSITE" id="PS50830"/>
    </source>
</evidence>
<protein>
    <recommendedName>
        <fullName evidence="3">TNase-like domain-containing protein</fullName>
    </recommendedName>
</protein>
<feature type="compositionally biased region" description="Basic and acidic residues" evidence="1">
    <location>
        <begin position="172"/>
        <end position="182"/>
    </location>
</feature>